<evidence type="ECO:0000313" key="4">
    <source>
        <dbReference type="Proteomes" id="UP000288805"/>
    </source>
</evidence>
<dbReference type="AlphaFoldDB" id="A0A438ELJ3"/>
<dbReference type="Pfam" id="PF13966">
    <property type="entry name" value="zf-RVT"/>
    <property type="match status" value="1"/>
</dbReference>
<dbReference type="InterPro" id="IPR026960">
    <property type="entry name" value="RVT-Znf"/>
</dbReference>
<evidence type="ECO:0000259" key="1">
    <source>
        <dbReference type="Pfam" id="PF13966"/>
    </source>
</evidence>
<comment type="caution">
    <text evidence="3">The sequence shown here is derived from an EMBL/GenBank/DDBJ whole genome shotgun (WGS) entry which is preliminary data.</text>
</comment>
<organism evidence="3 4">
    <name type="scientific">Vitis vinifera</name>
    <name type="common">Grape</name>
    <dbReference type="NCBI Taxonomy" id="29760"/>
    <lineage>
        <taxon>Eukaryota</taxon>
        <taxon>Viridiplantae</taxon>
        <taxon>Streptophyta</taxon>
        <taxon>Embryophyta</taxon>
        <taxon>Tracheophyta</taxon>
        <taxon>Spermatophyta</taxon>
        <taxon>Magnoliopsida</taxon>
        <taxon>eudicotyledons</taxon>
        <taxon>Gunneridae</taxon>
        <taxon>Pentapetalae</taxon>
        <taxon>rosids</taxon>
        <taxon>Vitales</taxon>
        <taxon>Vitaceae</taxon>
        <taxon>Viteae</taxon>
        <taxon>Vitis</taxon>
    </lineage>
</organism>
<feature type="domain" description="RCHY1 zinc-ribbon" evidence="2">
    <location>
        <begin position="94"/>
        <end position="148"/>
    </location>
</feature>
<dbReference type="PANTHER" id="PTHR21319:SF0">
    <property type="entry name" value="AND RING FINGER DOMAIN PROTEIN, PUTATIVE (AFU_ORTHOLOGUE AFUA_1G08900)-RELATED"/>
    <property type="match status" value="1"/>
</dbReference>
<dbReference type="EMBL" id="QGNW01001250">
    <property type="protein sequence ID" value="RVW48552.1"/>
    <property type="molecule type" value="Genomic_DNA"/>
</dbReference>
<dbReference type="PANTHER" id="PTHR21319">
    <property type="entry name" value="RING FINGER AND CHY ZINC FINGER DOMAIN-CONTAINING PROTEIN 1"/>
    <property type="match status" value="1"/>
</dbReference>
<gene>
    <name evidence="3" type="primary">BTS_4</name>
    <name evidence="3" type="ORF">CK203_088465</name>
</gene>
<dbReference type="Proteomes" id="UP000288805">
    <property type="component" value="Unassembled WGS sequence"/>
</dbReference>
<accession>A0A438ELJ3</accession>
<sequence>MGKSSNFGPSSEEGLALANRCYLCQVHEESIDHLILHCEKTREVWKLFFTLFGVYWVFPSSVMENPFGVERVFFGNQATMLLLGYPKVGIPNGVYFGMLDALLASEALPEEYRDRCQDVLCNDCGKKGTSPFHWLYHKCRFCGSYNTRVIKVDSTNLDCSTSN</sequence>
<dbReference type="Pfam" id="PF14599">
    <property type="entry name" value="zinc_ribbon_6"/>
    <property type="match status" value="1"/>
</dbReference>
<proteinExistence type="predicted"/>
<dbReference type="InterPro" id="IPR039512">
    <property type="entry name" value="RCHY1_zinc-ribbon"/>
</dbReference>
<evidence type="ECO:0000259" key="2">
    <source>
        <dbReference type="Pfam" id="PF14599"/>
    </source>
</evidence>
<name>A0A438ELJ3_VITVI</name>
<dbReference type="Gene3D" id="2.20.28.10">
    <property type="match status" value="1"/>
</dbReference>
<reference evidence="3 4" key="1">
    <citation type="journal article" date="2018" name="PLoS Genet.">
        <title>Population sequencing reveals clonal diversity and ancestral inbreeding in the grapevine cultivar Chardonnay.</title>
        <authorList>
            <person name="Roach M.J."/>
            <person name="Johnson D.L."/>
            <person name="Bohlmann J."/>
            <person name="van Vuuren H.J."/>
            <person name="Jones S.J."/>
            <person name="Pretorius I.S."/>
            <person name="Schmidt S.A."/>
            <person name="Borneman A.R."/>
        </authorList>
    </citation>
    <scope>NUCLEOTIDE SEQUENCE [LARGE SCALE GENOMIC DNA]</scope>
    <source>
        <strain evidence="4">cv. Chardonnay</strain>
        <tissue evidence="3">Leaf</tissue>
    </source>
</reference>
<feature type="domain" description="Reverse transcriptase zinc-binding" evidence="1">
    <location>
        <begin position="14"/>
        <end position="45"/>
    </location>
</feature>
<evidence type="ECO:0000313" key="3">
    <source>
        <dbReference type="EMBL" id="RVW48552.1"/>
    </source>
</evidence>
<protein>
    <submittedName>
        <fullName evidence="3">Zinc finger protein BRUTUS</fullName>
    </submittedName>
</protein>